<sequence>MVRASAEQQADAFKAARFNLEAEWKNNFPRLRELDRDELFEKARGDLLDEIINLSQLSPKHWEETLSKELWKKMSVYVFENIYVQAWQAGSPESFNTAVDIKLKHW</sequence>
<evidence type="ECO:0000313" key="3">
    <source>
        <dbReference type="Proteomes" id="UP000054359"/>
    </source>
</evidence>
<reference evidence="2 3" key="1">
    <citation type="submission" date="2013-11" db="EMBL/GenBank/DDBJ databases">
        <title>Genome sequencing of Stegodyphus mimosarum.</title>
        <authorList>
            <person name="Bechsgaard J."/>
        </authorList>
    </citation>
    <scope>NUCLEOTIDE SEQUENCE [LARGE SCALE GENOMIC DNA]</scope>
</reference>
<protein>
    <submittedName>
        <fullName evidence="2">Dynamin-like protein, mitochondrial</fullName>
    </submittedName>
</protein>
<dbReference type="AlphaFoldDB" id="A0A087U6A5"/>
<feature type="non-terminal residue" evidence="2">
    <location>
        <position position="106"/>
    </location>
</feature>
<dbReference type="Pfam" id="PF19434">
    <property type="entry name" value="OPA1_C"/>
    <property type="match status" value="1"/>
</dbReference>
<evidence type="ECO:0000313" key="2">
    <source>
        <dbReference type="EMBL" id="KFM72894.1"/>
    </source>
</evidence>
<organism evidence="2 3">
    <name type="scientific">Stegodyphus mimosarum</name>
    <name type="common">African social velvet spider</name>
    <dbReference type="NCBI Taxonomy" id="407821"/>
    <lineage>
        <taxon>Eukaryota</taxon>
        <taxon>Metazoa</taxon>
        <taxon>Ecdysozoa</taxon>
        <taxon>Arthropoda</taxon>
        <taxon>Chelicerata</taxon>
        <taxon>Arachnida</taxon>
        <taxon>Araneae</taxon>
        <taxon>Araneomorphae</taxon>
        <taxon>Entelegynae</taxon>
        <taxon>Eresoidea</taxon>
        <taxon>Eresidae</taxon>
        <taxon>Stegodyphus</taxon>
    </lineage>
</organism>
<evidence type="ECO:0000259" key="1">
    <source>
        <dbReference type="Pfam" id="PF19434"/>
    </source>
</evidence>
<gene>
    <name evidence="2" type="ORF">X975_16474</name>
</gene>
<dbReference type="InterPro" id="IPR045817">
    <property type="entry name" value="OPA1_C"/>
</dbReference>
<feature type="domain" description="Dynamin-like GTPase OPA1 C-terminal" evidence="1">
    <location>
        <begin position="63"/>
        <end position="106"/>
    </location>
</feature>
<keyword evidence="3" id="KW-1185">Reference proteome</keyword>
<name>A0A087U6A5_STEMI</name>
<dbReference type="EMBL" id="KK118407">
    <property type="protein sequence ID" value="KFM72894.1"/>
    <property type="molecule type" value="Genomic_DNA"/>
</dbReference>
<dbReference type="Proteomes" id="UP000054359">
    <property type="component" value="Unassembled WGS sequence"/>
</dbReference>
<dbReference type="OMA" id="IGCSRLN"/>
<proteinExistence type="predicted"/>
<dbReference type="STRING" id="407821.A0A087U6A5"/>
<accession>A0A087U6A5</accession>
<dbReference type="OrthoDB" id="415706at2759"/>